<evidence type="ECO:0000313" key="4">
    <source>
        <dbReference type="Proteomes" id="UP000063699"/>
    </source>
</evidence>
<sequence>MVEWPRAYTPHPPPVREVVQANHALSGEVKVEDRTTGRSRNRTTVVPAGHPREGSLGAVLLQILLVAVIIGPGAVVCWQAEKRLRKPLPETPSENADLRAAQVSRDKARRRRRKNNR</sequence>
<feature type="region of interest" description="Disordered" evidence="1">
    <location>
        <begin position="30"/>
        <end position="51"/>
    </location>
</feature>
<keyword evidence="4" id="KW-1185">Reference proteome</keyword>
<accession>A0A0N9IC93</accession>
<proteinExistence type="predicted"/>
<gene>
    <name evidence="3" type="ORF">AOZ06_39835</name>
</gene>
<protein>
    <submittedName>
        <fullName evidence="3">Uncharacterized protein</fullName>
    </submittedName>
</protein>
<organism evidence="3 4">
    <name type="scientific">Kibdelosporangium phytohabitans</name>
    <dbReference type="NCBI Taxonomy" id="860235"/>
    <lineage>
        <taxon>Bacteria</taxon>
        <taxon>Bacillati</taxon>
        <taxon>Actinomycetota</taxon>
        <taxon>Actinomycetes</taxon>
        <taxon>Pseudonocardiales</taxon>
        <taxon>Pseudonocardiaceae</taxon>
        <taxon>Kibdelosporangium</taxon>
    </lineage>
</organism>
<keyword evidence="2" id="KW-0472">Membrane</keyword>
<reference evidence="3 4" key="1">
    <citation type="submission" date="2015-07" db="EMBL/GenBank/DDBJ databases">
        <title>Genome sequencing of Kibdelosporangium phytohabitans.</title>
        <authorList>
            <person name="Qin S."/>
            <person name="Xing K."/>
        </authorList>
    </citation>
    <scope>NUCLEOTIDE SEQUENCE [LARGE SCALE GENOMIC DNA]</scope>
    <source>
        <strain evidence="3 4">KLBMP1111</strain>
    </source>
</reference>
<feature type="region of interest" description="Disordered" evidence="1">
    <location>
        <begin position="85"/>
        <end position="117"/>
    </location>
</feature>
<name>A0A0N9IC93_9PSEU</name>
<dbReference type="Proteomes" id="UP000063699">
    <property type="component" value="Chromosome"/>
</dbReference>
<dbReference type="KEGG" id="kphy:AOZ06_39835"/>
<keyword evidence="2" id="KW-1133">Transmembrane helix</keyword>
<evidence type="ECO:0000256" key="2">
    <source>
        <dbReference type="SAM" id="Phobius"/>
    </source>
</evidence>
<feature type="transmembrane region" description="Helical" evidence="2">
    <location>
        <begin position="56"/>
        <end position="78"/>
    </location>
</feature>
<dbReference type="STRING" id="860235.AOZ06_39835"/>
<evidence type="ECO:0000313" key="3">
    <source>
        <dbReference type="EMBL" id="ALG12196.1"/>
    </source>
</evidence>
<dbReference type="EMBL" id="CP012752">
    <property type="protein sequence ID" value="ALG12196.1"/>
    <property type="molecule type" value="Genomic_DNA"/>
</dbReference>
<dbReference type="AlphaFoldDB" id="A0A0N9IC93"/>
<keyword evidence="2" id="KW-0812">Transmembrane</keyword>
<evidence type="ECO:0000256" key="1">
    <source>
        <dbReference type="SAM" id="MobiDB-lite"/>
    </source>
</evidence>
<feature type="compositionally biased region" description="Basic residues" evidence="1">
    <location>
        <begin position="107"/>
        <end position="117"/>
    </location>
</feature>